<feature type="transmembrane region" description="Helical" evidence="1">
    <location>
        <begin position="15"/>
        <end position="34"/>
    </location>
</feature>
<accession>A0A0E9U3G0</accession>
<protein>
    <submittedName>
        <fullName evidence="2">Uncharacterized protein</fullName>
    </submittedName>
</protein>
<sequence length="41" mass="5038">MQKHTFLSTNSFRCTFNYLDIFLACSFFLFFSFYRRSICSF</sequence>
<evidence type="ECO:0000256" key="1">
    <source>
        <dbReference type="SAM" id="Phobius"/>
    </source>
</evidence>
<proteinExistence type="predicted"/>
<reference evidence="2" key="2">
    <citation type="journal article" date="2015" name="Fish Shellfish Immunol.">
        <title>Early steps in the European eel (Anguilla anguilla)-Vibrio vulnificus interaction in the gills: Role of the RtxA13 toxin.</title>
        <authorList>
            <person name="Callol A."/>
            <person name="Pajuelo D."/>
            <person name="Ebbesson L."/>
            <person name="Teles M."/>
            <person name="MacKenzie S."/>
            <person name="Amaro C."/>
        </authorList>
    </citation>
    <scope>NUCLEOTIDE SEQUENCE</scope>
</reference>
<keyword evidence="1" id="KW-0812">Transmembrane</keyword>
<keyword evidence="1" id="KW-0472">Membrane</keyword>
<dbReference type="AlphaFoldDB" id="A0A0E9U3G0"/>
<reference evidence="2" key="1">
    <citation type="submission" date="2014-11" db="EMBL/GenBank/DDBJ databases">
        <authorList>
            <person name="Amaro Gonzalez C."/>
        </authorList>
    </citation>
    <scope>NUCLEOTIDE SEQUENCE</scope>
</reference>
<keyword evidence="1" id="KW-1133">Transmembrane helix</keyword>
<organism evidence="2">
    <name type="scientific">Anguilla anguilla</name>
    <name type="common">European freshwater eel</name>
    <name type="synonym">Muraena anguilla</name>
    <dbReference type="NCBI Taxonomy" id="7936"/>
    <lineage>
        <taxon>Eukaryota</taxon>
        <taxon>Metazoa</taxon>
        <taxon>Chordata</taxon>
        <taxon>Craniata</taxon>
        <taxon>Vertebrata</taxon>
        <taxon>Euteleostomi</taxon>
        <taxon>Actinopterygii</taxon>
        <taxon>Neopterygii</taxon>
        <taxon>Teleostei</taxon>
        <taxon>Anguilliformes</taxon>
        <taxon>Anguillidae</taxon>
        <taxon>Anguilla</taxon>
    </lineage>
</organism>
<dbReference type="EMBL" id="GBXM01048123">
    <property type="protein sequence ID" value="JAH60454.1"/>
    <property type="molecule type" value="Transcribed_RNA"/>
</dbReference>
<name>A0A0E9U3G0_ANGAN</name>
<evidence type="ECO:0000313" key="2">
    <source>
        <dbReference type="EMBL" id="JAH60454.1"/>
    </source>
</evidence>